<dbReference type="NCBIfam" id="TIGR02197">
    <property type="entry name" value="heptose_epim"/>
    <property type="match status" value="1"/>
</dbReference>
<comment type="catalytic activity">
    <reaction evidence="4">
        <text>ADP-D-glycero-beta-D-manno-heptose = ADP-L-glycero-beta-D-manno-heptose</text>
        <dbReference type="Rhea" id="RHEA:17577"/>
        <dbReference type="ChEBI" id="CHEBI:59967"/>
        <dbReference type="ChEBI" id="CHEBI:61506"/>
        <dbReference type="EC" id="5.1.3.20"/>
    </reaction>
</comment>
<organism evidence="6 7">
    <name type="scientific">Pseudomonas putida (strain GB-1)</name>
    <dbReference type="NCBI Taxonomy" id="76869"/>
    <lineage>
        <taxon>Bacteria</taxon>
        <taxon>Pseudomonadati</taxon>
        <taxon>Pseudomonadota</taxon>
        <taxon>Gammaproteobacteria</taxon>
        <taxon>Pseudomonadales</taxon>
        <taxon>Pseudomonadaceae</taxon>
        <taxon>Pseudomonas</taxon>
    </lineage>
</organism>
<feature type="active site" description="Proton acceptor" evidence="4">
    <location>
        <position position="177"/>
    </location>
</feature>
<gene>
    <name evidence="4" type="primary">hldD</name>
    <name evidence="6" type="ordered locus">PputGB1_2609</name>
</gene>
<name>B0KSI3_PSEPG</name>
<dbReference type="RefSeq" id="WP_012272249.1">
    <property type="nucleotide sequence ID" value="NC_010322.1"/>
</dbReference>
<dbReference type="HAMAP" id="MF_01601">
    <property type="entry name" value="Heptose_epimerase"/>
    <property type="match status" value="1"/>
</dbReference>
<evidence type="ECO:0000313" key="6">
    <source>
        <dbReference type="EMBL" id="ABY98508.1"/>
    </source>
</evidence>
<sequence>MTIIVTGAAGFIGSNLVQALNQRNETNIIAVDDLTDGDKFSNLADSEIADYLDKDDFLDRFGRGQFGKVRAVLHQGACSSTVEGDGRFMMDNNYRFSRELLTSAQHQEIPLLYASSAAVYGAGRIFSEQRECERPLNVYGYSKFLFDQQVRRQLTAARSQVVGLRYFNVYGPHEQHKGPMASVALHCFNQYQARGKVSLFGSYGDFPSGGHLRDFVSVEDVVKVNMFFLERPQLSGIFNVGSGRAQPFNDVALAVINRLRERQDLPPLSLDMALLEGVLEYSEFPDHLRGKYQCYTCADLERLRAAGYKAPTLTVQQGVARYCDWLQGNQSPPPAPFKQAAAA</sequence>
<dbReference type="GO" id="GO:0050661">
    <property type="term" value="F:NADP binding"/>
    <property type="evidence" value="ECO:0007669"/>
    <property type="project" value="InterPro"/>
</dbReference>
<feature type="binding site" evidence="4">
    <location>
        <position position="213"/>
    </location>
    <ligand>
        <name>substrate</name>
    </ligand>
</feature>
<comment type="similarity">
    <text evidence="4">Belongs to the NAD(P)-dependent epimerase/dehydratase family. HldD subfamily.</text>
</comment>
<dbReference type="CDD" id="cd05248">
    <property type="entry name" value="ADP_GME_SDR_e"/>
    <property type="match status" value="1"/>
</dbReference>
<comment type="pathway">
    <text evidence="4">Nucleotide-sugar biosynthesis; ADP-L-glycero-beta-D-manno-heptose biosynthesis; ADP-L-glycero-beta-D-manno-heptose from D-glycero-beta-D-manno-heptose 7-phosphate: step 4/4.</text>
</comment>
<comment type="domain">
    <text evidence="4">Contains a large N-terminal NADP-binding domain, and a smaller C-terminal substrate-binding domain.</text>
</comment>
<feature type="binding site" evidence="4">
    <location>
        <position position="186"/>
    </location>
    <ligand>
        <name>substrate</name>
    </ligand>
</feature>
<dbReference type="SUPFAM" id="SSF51735">
    <property type="entry name" value="NAD(P)-binding Rossmann-fold domains"/>
    <property type="match status" value="1"/>
</dbReference>
<feature type="domain" description="NAD-dependent epimerase/dehydratase" evidence="5">
    <location>
        <begin position="3"/>
        <end position="241"/>
    </location>
</feature>
<dbReference type="InterPro" id="IPR001509">
    <property type="entry name" value="Epimerase_deHydtase"/>
</dbReference>
<dbReference type="PANTHER" id="PTHR43103">
    <property type="entry name" value="NUCLEOSIDE-DIPHOSPHATE-SUGAR EPIMERASE"/>
    <property type="match status" value="1"/>
</dbReference>
<dbReference type="AlphaFoldDB" id="B0KSI3"/>
<dbReference type="EMBL" id="CP000926">
    <property type="protein sequence ID" value="ABY98508.1"/>
    <property type="molecule type" value="Genomic_DNA"/>
</dbReference>
<dbReference type="GO" id="GO:0005975">
    <property type="term" value="P:carbohydrate metabolic process"/>
    <property type="evidence" value="ECO:0007669"/>
    <property type="project" value="UniProtKB-UniRule"/>
</dbReference>
<feature type="binding site" evidence="4">
    <location>
        <position position="177"/>
    </location>
    <ligand>
        <name>NADP(+)</name>
        <dbReference type="ChEBI" id="CHEBI:58349"/>
    </ligand>
</feature>
<proteinExistence type="inferred from homology"/>
<dbReference type="eggNOG" id="COG0451">
    <property type="taxonomic scope" value="Bacteria"/>
</dbReference>
<dbReference type="InterPro" id="IPR011912">
    <property type="entry name" value="Heptose_epim"/>
</dbReference>
<dbReference type="UniPathway" id="UPA00356">
    <property type="reaction ID" value="UER00440"/>
</dbReference>
<evidence type="ECO:0000256" key="3">
    <source>
        <dbReference type="ARBA" id="ARBA00023277"/>
    </source>
</evidence>
<dbReference type="KEGG" id="ppg:PputGB1_2609"/>
<comment type="function">
    <text evidence="4">Catalyzes the interconversion between ADP-D-glycero-beta-D-manno-heptose and ADP-L-glycero-beta-D-manno-heptose via an epimerization at carbon 6 of the heptose.</text>
</comment>
<feature type="binding site" evidence="4">
    <location>
        <position position="54"/>
    </location>
    <ligand>
        <name>NADP(+)</name>
        <dbReference type="ChEBI" id="CHEBI:58349"/>
    </ligand>
</feature>
<keyword evidence="1 4" id="KW-0521">NADP</keyword>
<feature type="binding site" evidence="4">
    <location>
        <position position="168"/>
    </location>
    <ligand>
        <name>substrate</name>
    </ligand>
</feature>
<protein>
    <recommendedName>
        <fullName evidence="4">ADP-L-glycero-D-manno-heptose-6-epimerase</fullName>
        <ecNumber evidence="4">5.1.3.20</ecNumber>
    </recommendedName>
    <alternativeName>
        <fullName evidence="4">ADP-L-glycero-beta-D-manno-heptose-6-epimerase</fullName>
        <shortName evidence="4">ADP-glyceromanno-heptose 6-epimerase</shortName>
        <shortName evidence="4">ADP-hep 6-epimerase</shortName>
        <shortName evidence="4">AGME</shortName>
    </alternativeName>
</protein>
<feature type="binding site" evidence="4">
    <location>
        <begin position="75"/>
        <end position="79"/>
    </location>
    <ligand>
        <name>NADP(+)</name>
        <dbReference type="ChEBI" id="CHEBI:58349"/>
    </ligand>
</feature>
<comment type="subunit">
    <text evidence="4">Homopentamer.</text>
</comment>
<dbReference type="Gene3D" id="3.40.50.720">
    <property type="entry name" value="NAD(P)-binding Rossmann-like Domain"/>
    <property type="match status" value="1"/>
</dbReference>
<accession>B0KSI3</accession>
<dbReference type="HOGENOM" id="CLU_007383_1_3_6"/>
<evidence type="ECO:0000256" key="4">
    <source>
        <dbReference type="HAMAP-Rule" id="MF_01601"/>
    </source>
</evidence>
<feature type="binding site" evidence="4">
    <location>
        <begin position="32"/>
        <end position="33"/>
    </location>
    <ligand>
        <name>NADP(+)</name>
        <dbReference type="ChEBI" id="CHEBI:58349"/>
    </ligand>
</feature>
<feature type="binding site" evidence="4">
    <location>
        <position position="143"/>
    </location>
    <ligand>
        <name>NADP(+)</name>
        <dbReference type="ChEBI" id="CHEBI:58349"/>
    </ligand>
</feature>
<feature type="binding site" evidence="4">
    <location>
        <begin position="200"/>
        <end position="203"/>
    </location>
    <ligand>
        <name>substrate</name>
    </ligand>
</feature>
<feature type="binding site" evidence="4">
    <location>
        <position position="39"/>
    </location>
    <ligand>
        <name>NADP(+)</name>
        <dbReference type="ChEBI" id="CHEBI:58349"/>
    </ligand>
</feature>
<dbReference type="Gene3D" id="3.90.25.10">
    <property type="entry name" value="UDP-galactose 4-epimerase, domain 1"/>
    <property type="match status" value="1"/>
</dbReference>
<evidence type="ECO:0000313" key="7">
    <source>
        <dbReference type="Proteomes" id="UP000002157"/>
    </source>
</evidence>
<dbReference type="PANTHER" id="PTHR43103:SF3">
    <property type="entry name" value="ADP-L-GLYCERO-D-MANNO-HEPTOSE-6-EPIMERASE"/>
    <property type="match status" value="1"/>
</dbReference>
<feature type="active site" description="Proton acceptor" evidence="4">
    <location>
        <position position="139"/>
    </location>
</feature>
<feature type="binding site" evidence="4">
    <location>
        <position position="92"/>
    </location>
    <ligand>
        <name>NADP(+)</name>
        <dbReference type="ChEBI" id="CHEBI:58349"/>
    </ligand>
</feature>
<feature type="binding site" evidence="4">
    <location>
        <position position="169"/>
    </location>
    <ligand>
        <name>NADP(+)</name>
        <dbReference type="ChEBI" id="CHEBI:58349"/>
    </ligand>
</feature>
<dbReference type="InterPro" id="IPR036291">
    <property type="entry name" value="NAD(P)-bd_dom_sf"/>
</dbReference>
<feature type="binding site" evidence="4">
    <location>
        <position position="292"/>
    </location>
    <ligand>
        <name>substrate</name>
    </ligand>
</feature>
<keyword evidence="3 4" id="KW-0119">Carbohydrate metabolism</keyword>
<evidence type="ECO:0000256" key="1">
    <source>
        <dbReference type="ARBA" id="ARBA00022857"/>
    </source>
</evidence>
<dbReference type="EC" id="5.1.3.20" evidence="4"/>
<evidence type="ECO:0000256" key="2">
    <source>
        <dbReference type="ARBA" id="ARBA00023235"/>
    </source>
</evidence>
<dbReference type="GO" id="GO:0008712">
    <property type="term" value="F:ADP-glyceromanno-heptose 6-epimerase activity"/>
    <property type="evidence" value="ECO:0007669"/>
    <property type="project" value="UniProtKB-UniRule"/>
</dbReference>
<dbReference type="Pfam" id="PF01370">
    <property type="entry name" value="Epimerase"/>
    <property type="match status" value="1"/>
</dbReference>
<reference evidence="6 7" key="1">
    <citation type="submission" date="2008-01" db="EMBL/GenBank/DDBJ databases">
        <title>Complete sequence of Pseudomonas putida GB-1.</title>
        <authorList>
            <consortium name="US DOE Joint Genome Institute"/>
            <person name="Copeland A."/>
            <person name="Lucas S."/>
            <person name="Lapidus A."/>
            <person name="Barry K."/>
            <person name="Glavina del Rio T."/>
            <person name="Dalin E."/>
            <person name="Tice H."/>
            <person name="Pitluck S."/>
            <person name="Bruce D."/>
            <person name="Goodwin L."/>
            <person name="Chertkov O."/>
            <person name="Brettin T."/>
            <person name="Detter J.C."/>
            <person name="Han C."/>
            <person name="Kuske C.R."/>
            <person name="Schmutz J."/>
            <person name="Larimer F."/>
            <person name="Land M."/>
            <person name="Hauser L."/>
            <person name="Kyrpides N."/>
            <person name="Kim E."/>
            <person name="McCarthy J.K."/>
            <person name="Richardson P."/>
        </authorList>
    </citation>
    <scope>NUCLEOTIDE SEQUENCE [LARGE SCALE GENOMIC DNA]</scope>
    <source>
        <strain evidence="6 7">GB-1</strain>
    </source>
</reference>
<dbReference type="Proteomes" id="UP000002157">
    <property type="component" value="Chromosome"/>
</dbReference>
<evidence type="ECO:0000259" key="5">
    <source>
        <dbReference type="Pfam" id="PF01370"/>
    </source>
</evidence>
<feature type="binding site" evidence="4">
    <location>
        <position position="179"/>
    </location>
    <ligand>
        <name>substrate</name>
    </ligand>
</feature>
<feature type="binding site" evidence="4">
    <location>
        <begin position="11"/>
        <end position="12"/>
    </location>
    <ligand>
        <name>NADP(+)</name>
        <dbReference type="ChEBI" id="CHEBI:58349"/>
    </ligand>
</feature>
<dbReference type="GO" id="GO:0097171">
    <property type="term" value="P:ADP-L-glycero-beta-D-manno-heptose biosynthetic process"/>
    <property type="evidence" value="ECO:0007669"/>
    <property type="project" value="UniProtKB-UniPathway"/>
</dbReference>
<comment type="cofactor">
    <cofactor evidence="4">
        <name>NADP(+)</name>
        <dbReference type="ChEBI" id="CHEBI:58349"/>
    </cofactor>
    <text evidence="4">Binds 1 NADP(+) per subunit.</text>
</comment>
<keyword evidence="2 4" id="KW-0413">Isomerase</keyword>